<dbReference type="SUPFAM" id="SSF51735">
    <property type="entry name" value="NAD(P)-binding Rossmann-fold domains"/>
    <property type="match status" value="1"/>
</dbReference>
<proteinExistence type="inferred from homology"/>
<dbReference type="PANTHER" id="PTHR42879:SF2">
    <property type="entry name" value="3-OXOACYL-[ACYL-CARRIER-PROTEIN] REDUCTASE FABG"/>
    <property type="match status" value="1"/>
</dbReference>
<dbReference type="Proteomes" id="UP000186132">
    <property type="component" value="Unassembled WGS sequence"/>
</dbReference>
<evidence type="ECO:0000256" key="1">
    <source>
        <dbReference type="ARBA" id="ARBA00006484"/>
    </source>
</evidence>
<dbReference type="PRINTS" id="PR00080">
    <property type="entry name" value="SDRFAMILY"/>
</dbReference>
<dbReference type="PANTHER" id="PTHR42879">
    <property type="entry name" value="3-OXOACYL-(ACYL-CARRIER-PROTEIN) REDUCTASE"/>
    <property type="match status" value="1"/>
</dbReference>
<sequence>MYEPAPRVDARGARQDARPGGDTGGMTSRVRSALVTGGGSGIGLATASALHRAGYALTLIGRRAEVLAAAQRAVTAQADGPPVTTHVADVGDADAALGCVAEHVGRTGGIDALVAAAGAYAPAPLAGLTAAQWDATLDVHVRAAVLMAAAAGRQMGAAGHGRIVLLSSVNGYAAEPETIDYTVAKTAIIGAVRALAVDLAGTGVTVNAVAPGWIDTPMTERYLADATPDSLRRVNPLGRAGRAEEIADVIAYLVTAAPEFLTGSTVTVDGGQTALAALP</sequence>
<accession>A0A1M5DWD6</accession>
<evidence type="ECO:0000313" key="6">
    <source>
        <dbReference type="Proteomes" id="UP000186132"/>
    </source>
</evidence>
<reference evidence="5 6" key="1">
    <citation type="submission" date="2016-11" db="EMBL/GenBank/DDBJ databases">
        <authorList>
            <person name="Jaros S."/>
            <person name="Januszkiewicz K."/>
            <person name="Wedrychowicz H."/>
        </authorList>
    </citation>
    <scope>NUCLEOTIDE SEQUENCE [LARGE SCALE GENOMIC DNA]</scope>
    <source>
        <strain evidence="5 6">DSM 45627</strain>
    </source>
</reference>
<feature type="domain" description="Ketoreductase" evidence="4">
    <location>
        <begin position="31"/>
        <end position="216"/>
    </location>
</feature>
<name>A0A1M5DWD6_9ACTN</name>
<dbReference type="SMART" id="SM00822">
    <property type="entry name" value="PKS_KR"/>
    <property type="match status" value="1"/>
</dbReference>
<comment type="similarity">
    <text evidence="1">Belongs to the short-chain dehydrogenases/reductases (SDR) family.</text>
</comment>
<dbReference type="CDD" id="cd05233">
    <property type="entry name" value="SDR_c"/>
    <property type="match status" value="1"/>
</dbReference>
<keyword evidence="2" id="KW-0560">Oxidoreductase</keyword>
<dbReference type="InterPro" id="IPR050259">
    <property type="entry name" value="SDR"/>
</dbReference>
<feature type="compositionally biased region" description="Basic and acidic residues" evidence="3">
    <location>
        <begin position="1"/>
        <end position="19"/>
    </location>
</feature>
<protein>
    <submittedName>
        <fullName evidence="5">Gluconate 5-dehydrogenase/3-oxoacyl-[acyl-carrier protein] reductase</fullName>
    </submittedName>
</protein>
<feature type="region of interest" description="Disordered" evidence="3">
    <location>
        <begin position="1"/>
        <end position="28"/>
    </location>
</feature>
<dbReference type="InterPro" id="IPR002347">
    <property type="entry name" value="SDR_fam"/>
</dbReference>
<dbReference type="InterPro" id="IPR036291">
    <property type="entry name" value="NAD(P)-bd_dom_sf"/>
</dbReference>
<keyword evidence="6" id="KW-1185">Reference proteome</keyword>
<evidence type="ECO:0000256" key="3">
    <source>
        <dbReference type="SAM" id="MobiDB-lite"/>
    </source>
</evidence>
<organism evidence="5 6">
    <name type="scientific">Jatrophihabitans endophyticus</name>
    <dbReference type="NCBI Taxonomy" id="1206085"/>
    <lineage>
        <taxon>Bacteria</taxon>
        <taxon>Bacillati</taxon>
        <taxon>Actinomycetota</taxon>
        <taxon>Actinomycetes</taxon>
        <taxon>Jatrophihabitantales</taxon>
        <taxon>Jatrophihabitantaceae</taxon>
        <taxon>Jatrophihabitans</taxon>
    </lineage>
</organism>
<dbReference type="AlphaFoldDB" id="A0A1M5DWD6"/>
<evidence type="ECO:0000256" key="2">
    <source>
        <dbReference type="ARBA" id="ARBA00023002"/>
    </source>
</evidence>
<gene>
    <name evidence="5" type="ORF">SAMN05443575_0715</name>
</gene>
<dbReference type="Gene3D" id="3.40.50.720">
    <property type="entry name" value="NAD(P)-binding Rossmann-like Domain"/>
    <property type="match status" value="1"/>
</dbReference>
<dbReference type="InterPro" id="IPR057326">
    <property type="entry name" value="KR_dom"/>
</dbReference>
<evidence type="ECO:0000313" key="5">
    <source>
        <dbReference type="EMBL" id="SHF71358.1"/>
    </source>
</evidence>
<evidence type="ECO:0000259" key="4">
    <source>
        <dbReference type="SMART" id="SM00822"/>
    </source>
</evidence>
<dbReference type="EMBL" id="FQVU01000001">
    <property type="protein sequence ID" value="SHF71358.1"/>
    <property type="molecule type" value="Genomic_DNA"/>
</dbReference>
<dbReference type="GO" id="GO:0016491">
    <property type="term" value="F:oxidoreductase activity"/>
    <property type="evidence" value="ECO:0007669"/>
    <property type="project" value="UniProtKB-KW"/>
</dbReference>
<dbReference type="Pfam" id="PF13561">
    <property type="entry name" value="adh_short_C2"/>
    <property type="match status" value="1"/>
</dbReference>
<dbReference type="STRING" id="1206085.SAMN05443575_0715"/>
<dbReference type="FunFam" id="3.40.50.720:FF:000084">
    <property type="entry name" value="Short-chain dehydrogenase reductase"/>
    <property type="match status" value="1"/>
</dbReference>
<dbReference type="PRINTS" id="PR00081">
    <property type="entry name" value="GDHRDH"/>
</dbReference>